<keyword evidence="3" id="KW-1185">Reference proteome</keyword>
<dbReference type="PANTHER" id="PTHR31350:SF21">
    <property type="entry name" value="F-BOX ONLY PROTEIN 21"/>
    <property type="match status" value="1"/>
</dbReference>
<dbReference type="InterPro" id="IPR036047">
    <property type="entry name" value="F-box-like_dom_sf"/>
</dbReference>
<dbReference type="SMART" id="SM00992">
    <property type="entry name" value="YccV-like"/>
    <property type="match status" value="1"/>
</dbReference>
<evidence type="ECO:0000259" key="1">
    <source>
        <dbReference type="SMART" id="SM00992"/>
    </source>
</evidence>
<dbReference type="Proteomes" id="UP000225706">
    <property type="component" value="Unassembled WGS sequence"/>
</dbReference>
<dbReference type="OrthoDB" id="28868at2759"/>
<proteinExistence type="predicted"/>
<dbReference type="EMBL" id="LSMT01000082">
    <property type="protein sequence ID" value="PFX28496.1"/>
    <property type="molecule type" value="Genomic_DNA"/>
</dbReference>
<protein>
    <submittedName>
        <fullName evidence="2">F-box only protein 21</fullName>
    </submittedName>
</protein>
<dbReference type="SUPFAM" id="SSF141255">
    <property type="entry name" value="YccV-like"/>
    <property type="match status" value="1"/>
</dbReference>
<organism evidence="2 3">
    <name type="scientific">Stylophora pistillata</name>
    <name type="common">Smooth cauliflower coral</name>
    <dbReference type="NCBI Taxonomy" id="50429"/>
    <lineage>
        <taxon>Eukaryota</taxon>
        <taxon>Metazoa</taxon>
        <taxon>Cnidaria</taxon>
        <taxon>Anthozoa</taxon>
        <taxon>Hexacorallia</taxon>
        <taxon>Scleractinia</taxon>
        <taxon>Astrocoeniina</taxon>
        <taxon>Pocilloporidae</taxon>
        <taxon>Stylophora</taxon>
    </lineage>
</organism>
<accession>A0A2B4SGL2</accession>
<sequence>MEVVGGACDRLYESSFLLLADELIDMVLSCPVIDHKDLCCCAQVCTRLNIIASGNELWKRKALSRWAFWKSMPKENWCTVYRDRLLTELKIFSALESMSKKYYNNPEVHRREFDTFVYLGNENPAMSCHVNNTLSELLQGNDCEVNLTHRHYARKVQSQLKICSIKDEWKKFLALPEEHQYLEKGAMLVVRWILNEEDINETETFSELDRIAQMVQENLCGSNSSKNTAPLIPLEERMAQSSEELSSVTHPTACLRILACLKQVLYHQLQYKGNVNEYYKKENSMLFQVVKNRTGNPITLSVLFTAIARRLRITLEPINFPSHFLLRWRSNMDPKADHSTAYKYIDCFNGGNFLSEDQCVDMLLSPLANIRSFGNALFVRASPTQVFIRMVANIINSYRMEEHPGGRLSGLHSALDLALFLDPNDEDSRLLLARIQVHLGIDLEEAIYSLQILQSSANQVRKGILDNLLERANQKKRMQDLGENLPPPKLRSDPRNSHVGFKVGMVMRHKLYHYGCVIYGWDPVCEMDESWIQRMGVDQSPGGRNQPFYNVLGDDGSQRYAAHINLEEDPNQPLNPHPELGKYFKGFTGTRYIPNESLQCQYPEDVDN</sequence>
<dbReference type="Gene3D" id="2.30.30.390">
    <property type="entry name" value="Hemimethylated DNA-binding domain"/>
    <property type="match status" value="1"/>
</dbReference>
<comment type="caution">
    <text evidence="2">The sequence shown here is derived from an EMBL/GenBank/DDBJ whole genome shotgun (WGS) entry which is preliminary data.</text>
</comment>
<dbReference type="AlphaFoldDB" id="A0A2B4SGL2"/>
<reference evidence="3" key="1">
    <citation type="journal article" date="2017" name="bioRxiv">
        <title>Comparative analysis of the genomes of Stylophora pistillata and Acropora digitifera provides evidence for extensive differences between species of corals.</title>
        <authorList>
            <person name="Voolstra C.R."/>
            <person name="Li Y."/>
            <person name="Liew Y.J."/>
            <person name="Baumgarten S."/>
            <person name="Zoccola D."/>
            <person name="Flot J.-F."/>
            <person name="Tambutte S."/>
            <person name="Allemand D."/>
            <person name="Aranda M."/>
        </authorList>
    </citation>
    <scope>NUCLEOTIDE SEQUENCE [LARGE SCALE GENOMIC DNA]</scope>
</reference>
<dbReference type="PANTHER" id="PTHR31350">
    <property type="entry name" value="SI:DKEY-261L7.2"/>
    <property type="match status" value="1"/>
</dbReference>
<dbReference type="InterPro" id="IPR001810">
    <property type="entry name" value="F-box_dom"/>
</dbReference>
<gene>
    <name evidence="2" type="primary">FBXO21</name>
    <name evidence="2" type="ORF">AWC38_SpisGene6780</name>
</gene>
<name>A0A2B4SGL2_STYPI</name>
<dbReference type="InterPro" id="IPR036623">
    <property type="entry name" value="Hemimethylated_DNA-bd_sf"/>
</dbReference>
<dbReference type="GO" id="GO:0003677">
    <property type="term" value="F:DNA binding"/>
    <property type="evidence" value="ECO:0007669"/>
    <property type="project" value="InterPro"/>
</dbReference>
<dbReference type="Pfam" id="PF13369">
    <property type="entry name" value="Transglut_core2"/>
    <property type="match status" value="1"/>
</dbReference>
<dbReference type="SUPFAM" id="SSF81383">
    <property type="entry name" value="F-box domain"/>
    <property type="match status" value="1"/>
</dbReference>
<dbReference type="STRING" id="50429.A0A2B4SGL2"/>
<dbReference type="NCBIfam" id="TIGR02097">
    <property type="entry name" value="yccV"/>
    <property type="match status" value="1"/>
</dbReference>
<evidence type="ECO:0000313" key="3">
    <source>
        <dbReference type="Proteomes" id="UP000225706"/>
    </source>
</evidence>
<dbReference type="Gene3D" id="1.20.1280.50">
    <property type="match status" value="1"/>
</dbReference>
<dbReference type="InterPro" id="IPR011722">
    <property type="entry name" value="Hemimethylated_DNA-bd_dom"/>
</dbReference>
<dbReference type="Pfam" id="PF08755">
    <property type="entry name" value="YccV-like"/>
    <property type="match status" value="1"/>
</dbReference>
<dbReference type="Pfam" id="PF12937">
    <property type="entry name" value="F-box-like"/>
    <property type="match status" value="1"/>
</dbReference>
<dbReference type="InterPro" id="IPR032698">
    <property type="entry name" value="SirB1_N"/>
</dbReference>
<feature type="domain" description="Hemimethylated DNA-binding" evidence="1">
    <location>
        <begin position="498"/>
        <end position="595"/>
    </location>
</feature>
<evidence type="ECO:0000313" key="2">
    <source>
        <dbReference type="EMBL" id="PFX28496.1"/>
    </source>
</evidence>